<organism evidence="2 3">
    <name type="scientific">Dendryphion nanum</name>
    <dbReference type="NCBI Taxonomy" id="256645"/>
    <lineage>
        <taxon>Eukaryota</taxon>
        <taxon>Fungi</taxon>
        <taxon>Dikarya</taxon>
        <taxon>Ascomycota</taxon>
        <taxon>Pezizomycotina</taxon>
        <taxon>Dothideomycetes</taxon>
        <taxon>Pleosporomycetidae</taxon>
        <taxon>Pleosporales</taxon>
        <taxon>Torulaceae</taxon>
        <taxon>Dendryphion</taxon>
    </lineage>
</organism>
<accession>A0A9P9EEV3</accession>
<reference evidence="2" key="1">
    <citation type="journal article" date="2021" name="Nat. Commun.">
        <title>Genetic determinants of endophytism in the Arabidopsis root mycobiome.</title>
        <authorList>
            <person name="Mesny F."/>
            <person name="Miyauchi S."/>
            <person name="Thiergart T."/>
            <person name="Pickel B."/>
            <person name="Atanasova L."/>
            <person name="Karlsson M."/>
            <person name="Huettel B."/>
            <person name="Barry K.W."/>
            <person name="Haridas S."/>
            <person name="Chen C."/>
            <person name="Bauer D."/>
            <person name="Andreopoulos W."/>
            <person name="Pangilinan J."/>
            <person name="LaButti K."/>
            <person name="Riley R."/>
            <person name="Lipzen A."/>
            <person name="Clum A."/>
            <person name="Drula E."/>
            <person name="Henrissat B."/>
            <person name="Kohler A."/>
            <person name="Grigoriev I.V."/>
            <person name="Martin F.M."/>
            <person name="Hacquard S."/>
        </authorList>
    </citation>
    <scope>NUCLEOTIDE SEQUENCE</scope>
    <source>
        <strain evidence="2">MPI-CAGE-CH-0243</strain>
    </source>
</reference>
<feature type="region of interest" description="Disordered" evidence="1">
    <location>
        <begin position="86"/>
        <end position="106"/>
    </location>
</feature>
<keyword evidence="3" id="KW-1185">Reference proteome</keyword>
<sequence length="188" mass="19945">MPSAPTNAPQLHSASRSLSLSLALRNFHTLHAQCTPCTMQRVPSSIVDNRCQSLSIAVIRFLPSVCSPAVLPDYWLTGTCPPSGGGLAGEKHGQNGQNGQQHGLGLATGQCNTQTSDMNTLPNPLSLPELPRSDLKSIVSIVQESWMAPRGPHELLHELPPASGHPPISNTVPLSQSTWINTHTGDVA</sequence>
<evidence type="ECO:0000313" key="3">
    <source>
        <dbReference type="Proteomes" id="UP000700596"/>
    </source>
</evidence>
<comment type="caution">
    <text evidence="2">The sequence shown here is derived from an EMBL/GenBank/DDBJ whole genome shotgun (WGS) entry which is preliminary data.</text>
</comment>
<evidence type="ECO:0000313" key="2">
    <source>
        <dbReference type="EMBL" id="KAH7135846.1"/>
    </source>
</evidence>
<proteinExistence type="predicted"/>
<dbReference type="AlphaFoldDB" id="A0A9P9EEV3"/>
<protein>
    <submittedName>
        <fullName evidence="2">Uncharacterized protein</fullName>
    </submittedName>
</protein>
<feature type="compositionally biased region" description="Low complexity" evidence="1">
    <location>
        <begin position="94"/>
        <end position="105"/>
    </location>
</feature>
<name>A0A9P9EEV3_9PLEO</name>
<dbReference type="Proteomes" id="UP000700596">
    <property type="component" value="Unassembled WGS sequence"/>
</dbReference>
<gene>
    <name evidence="2" type="ORF">B0J11DRAFT_502650</name>
</gene>
<dbReference type="EMBL" id="JAGMWT010000002">
    <property type="protein sequence ID" value="KAH7135846.1"/>
    <property type="molecule type" value="Genomic_DNA"/>
</dbReference>
<evidence type="ECO:0000256" key="1">
    <source>
        <dbReference type="SAM" id="MobiDB-lite"/>
    </source>
</evidence>